<evidence type="ECO:0000313" key="2">
    <source>
        <dbReference type="Proteomes" id="UP000323506"/>
    </source>
</evidence>
<organism evidence="1 2">
    <name type="scientific">Gossypium darwinii</name>
    <name type="common">Darwin's cotton</name>
    <name type="synonym">Gossypium barbadense var. darwinii</name>
    <dbReference type="NCBI Taxonomy" id="34276"/>
    <lineage>
        <taxon>Eukaryota</taxon>
        <taxon>Viridiplantae</taxon>
        <taxon>Streptophyta</taxon>
        <taxon>Embryophyta</taxon>
        <taxon>Tracheophyta</taxon>
        <taxon>Spermatophyta</taxon>
        <taxon>Magnoliopsida</taxon>
        <taxon>eudicotyledons</taxon>
        <taxon>Gunneridae</taxon>
        <taxon>Pentapetalae</taxon>
        <taxon>rosids</taxon>
        <taxon>malvids</taxon>
        <taxon>Malvales</taxon>
        <taxon>Malvaceae</taxon>
        <taxon>Malvoideae</taxon>
        <taxon>Gossypium</taxon>
    </lineage>
</organism>
<reference evidence="1 2" key="1">
    <citation type="submission" date="2019-06" db="EMBL/GenBank/DDBJ databases">
        <title>WGS assembly of Gossypium darwinii.</title>
        <authorList>
            <person name="Chen Z.J."/>
            <person name="Sreedasyam A."/>
            <person name="Ando A."/>
            <person name="Song Q."/>
            <person name="De L."/>
            <person name="Hulse-Kemp A."/>
            <person name="Ding M."/>
            <person name="Ye W."/>
            <person name="Kirkbride R."/>
            <person name="Jenkins J."/>
            <person name="Plott C."/>
            <person name="Lovell J."/>
            <person name="Lin Y.-M."/>
            <person name="Vaughn R."/>
            <person name="Liu B."/>
            <person name="Li W."/>
            <person name="Simpson S."/>
            <person name="Scheffler B."/>
            <person name="Saski C."/>
            <person name="Grover C."/>
            <person name="Hu G."/>
            <person name="Conover J."/>
            <person name="Carlson J."/>
            <person name="Shu S."/>
            <person name="Boston L."/>
            <person name="Williams M."/>
            <person name="Peterson D."/>
            <person name="Mcgee K."/>
            <person name="Jones D."/>
            <person name="Wendel J."/>
            <person name="Stelly D."/>
            <person name="Grimwood J."/>
            <person name="Schmutz J."/>
        </authorList>
    </citation>
    <scope>NUCLEOTIDE SEQUENCE [LARGE SCALE GENOMIC DNA]</scope>
    <source>
        <strain evidence="1">1808015.09</strain>
    </source>
</reference>
<dbReference type="EMBL" id="CM017711">
    <property type="protein sequence ID" value="TYG47628.1"/>
    <property type="molecule type" value="Genomic_DNA"/>
</dbReference>
<name>A0A5D2ATC6_GOSDA</name>
<proteinExistence type="predicted"/>
<dbReference type="AlphaFoldDB" id="A0A5D2ATC6"/>
<gene>
    <name evidence="1" type="ORF">ES288_D11G354900v1</name>
</gene>
<keyword evidence="2" id="KW-1185">Reference proteome</keyword>
<evidence type="ECO:0000313" key="1">
    <source>
        <dbReference type="EMBL" id="TYG47628.1"/>
    </source>
</evidence>
<dbReference type="Proteomes" id="UP000323506">
    <property type="component" value="Chromosome D11"/>
</dbReference>
<protein>
    <submittedName>
        <fullName evidence="1">Uncharacterized protein</fullName>
    </submittedName>
</protein>
<accession>A0A5D2ATC6</accession>
<sequence>MDRPPSTRGLPIIFMLDHLLLEDDEPKARKPLKTEKKVLKRLMNSRLAQHGRLGPMYLNIERQVSFRMFPSGFSSENGLNNAAMMGYAFDPNKNYVFVIGKLSGGEFCFVRNGRFLQMMKVLGCVLKPLQNGFVKRLNVIGISNLFTLFAQQLTFFFL</sequence>